<evidence type="ECO:0000313" key="2">
    <source>
        <dbReference type="Proteomes" id="UP000271937"/>
    </source>
</evidence>
<protein>
    <submittedName>
        <fullName evidence="1">Uncharacterized protein</fullName>
    </submittedName>
</protein>
<proteinExistence type="predicted"/>
<dbReference type="EMBL" id="RQVR01000012">
    <property type="protein sequence ID" value="RRJ90181.1"/>
    <property type="molecule type" value="Genomic_DNA"/>
</dbReference>
<evidence type="ECO:0000313" key="1">
    <source>
        <dbReference type="EMBL" id="RRJ90181.1"/>
    </source>
</evidence>
<sequence>MKNNYFLALTFVALTCFSQQEKYKAEKCAKIYKNNFTKINFVKKESNVGNGTILLNEMRYECVASASSTRKGMFDKFGIWDKEIYITGTKHPILVWSQVDLFSDGRKIDVFANGIEEFKHIYASVMVFENGIDLLAETCMEKEKISEYFSNLIKNEYQGKSDFYEIYWKKVDPKYWETIKYFHQQ</sequence>
<comment type="caution">
    <text evidence="1">The sequence shown here is derived from an EMBL/GenBank/DDBJ whole genome shotgun (WGS) entry which is preliminary data.</text>
</comment>
<keyword evidence="2" id="KW-1185">Reference proteome</keyword>
<dbReference type="OrthoDB" id="1191413at2"/>
<name>A0A3P3W503_9FLAO</name>
<accession>A0A3P3W503</accession>
<dbReference type="AlphaFoldDB" id="A0A3P3W503"/>
<dbReference type="RefSeq" id="WP_125013137.1">
    <property type="nucleotide sequence ID" value="NZ_RQVR01000012.1"/>
</dbReference>
<gene>
    <name evidence="1" type="ORF">EG849_11015</name>
</gene>
<organism evidence="1 2">
    <name type="scientific">Flavobacterium macacae</name>
    <dbReference type="NCBI Taxonomy" id="2488993"/>
    <lineage>
        <taxon>Bacteria</taxon>
        <taxon>Pseudomonadati</taxon>
        <taxon>Bacteroidota</taxon>
        <taxon>Flavobacteriia</taxon>
        <taxon>Flavobacteriales</taxon>
        <taxon>Flavobacteriaceae</taxon>
        <taxon>Flavobacterium</taxon>
    </lineage>
</organism>
<reference evidence="1 2" key="1">
    <citation type="submission" date="2018-11" db="EMBL/GenBank/DDBJ databases">
        <title>Flavobacterium sp. nov., YIM 102600 draft genome.</title>
        <authorList>
            <person name="Li G."/>
            <person name="Jiang Y."/>
        </authorList>
    </citation>
    <scope>NUCLEOTIDE SEQUENCE [LARGE SCALE GENOMIC DNA]</scope>
    <source>
        <strain evidence="1 2">YIM 102600</strain>
    </source>
</reference>
<dbReference type="Proteomes" id="UP000271937">
    <property type="component" value="Unassembled WGS sequence"/>
</dbReference>